<organism evidence="2 3">
    <name type="scientific">Siminovitchia thermophila</name>
    <dbReference type="NCBI Taxonomy" id="1245522"/>
    <lineage>
        <taxon>Bacteria</taxon>
        <taxon>Bacillati</taxon>
        <taxon>Bacillota</taxon>
        <taxon>Bacilli</taxon>
        <taxon>Bacillales</taxon>
        <taxon>Bacillaceae</taxon>
        <taxon>Siminovitchia</taxon>
    </lineage>
</organism>
<name>A0ABS2R4G4_9BACI</name>
<accession>A0ABS2R4G4</accession>
<evidence type="ECO:0000313" key="2">
    <source>
        <dbReference type="EMBL" id="MBM7714547.1"/>
    </source>
</evidence>
<dbReference type="EMBL" id="JAFBFH010000008">
    <property type="protein sequence ID" value="MBM7714547.1"/>
    <property type="molecule type" value="Genomic_DNA"/>
</dbReference>
<feature type="transmembrane region" description="Helical" evidence="1">
    <location>
        <begin position="30"/>
        <end position="51"/>
    </location>
</feature>
<keyword evidence="1" id="KW-1133">Transmembrane helix</keyword>
<evidence type="ECO:0000313" key="3">
    <source>
        <dbReference type="Proteomes" id="UP000823485"/>
    </source>
</evidence>
<keyword evidence="3" id="KW-1185">Reference proteome</keyword>
<protein>
    <submittedName>
        <fullName evidence="2">Uncharacterized protein</fullName>
    </submittedName>
</protein>
<reference evidence="2 3" key="1">
    <citation type="submission" date="2021-01" db="EMBL/GenBank/DDBJ databases">
        <title>Genomic Encyclopedia of Type Strains, Phase IV (KMG-IV): sequencing the most valuable type-strain genomes for metagenomic binning, comparative biology and taxonomic classification.</title>
        <authorList>
            <person name="Goeker M."/>
        </authorList>
    </citation>
    <scope>NUCLEOTIDE SEQUENCE [LARGE SCALE GENOMIC DNA]</scope>
    <source>
        <strain evidence="2 3">DSM 105453</strain>
    </source>
</reference>
<comment type="caution">
    <text evidence="2">The sequence shown here is derived from an EMBL/GenBank/DDBJ whole genome shotgun (WGS) entry which is preliminary data.</text>
</comment>
<dbReference type="Proteomes" id="UP000823485">
    <property type="component" value="Unassembled WGS sequence"/>
</dbReference>
<sequence length="92" mass="10739">MEISLFLTILVIISGLVVLSQSIKDIVIKRLFITIGVVIIFMKIFSHWITYDRLEYTHFTSPDGKEEFLVIESTVSELYQITKNPFLIIYRP</sequence>
<keyword evidence="1" id="KW-0472">Membrane</keyword>
<gene>
    <name evidence="2" type="ORF">JOC94_001519</name>
</gene>
<evidence type="ECO:0000256" key="1">
    <source>
        <dbReference type="SAM" id="Phobius"/>
    </source>
</evidence>
<proteinExistence type="predicted"/>
<keyword evidence="1" id="KW-0812">Transmembrane</keyword>